<protein>
    <submittedName>
        <fullName evidence="1">Uncharacterized protein</fullName>
    </submittedName>
</protein>
<evidence type="ECO:0000313" key="2">
    <source>
        <dbReference type="Proteomes" id="UP000798662"/>
    </source>
</evidence>
<keyword evidence="2" id="KW-1185">Reference proteome</keyword>
<dbReference type="EMBL" id="CM020619">
    <property type="protein sequence ID" value="KAK1865771.1"/>
    <property type="molecule type" value="Genomic_DNA"/>
</dbReference>
<organism evidence="1 2">
    <name type="scientific">Pyropia yezoensis</name>
    <name type="common">Susabi-nori</name>
    <name type="synonym">Porphyra yezoensis</name>
    <dbReference type="NCBI Taxonomy" id="2788"/>
    <lineage>
        <taxon>Eukaryota</taxon>
        <taxon>Rhodophyta</taxon>
        <taxon>Bangiophyceae</taxon>
        <taxon>Bangiales</taxon>
        <taxon>Bangiaceae</taxon>
        <taxon>Pyropia</taxon>
    </lineage>
</organism>
<gene>
    <name evidence="1" type="ORF">I4F81_008294</name>
</gene>
<evidence type="ECO:0000313" key="1">
    <source>
        <dbReference type="EMBL" id="KAK1865771.1"/>
    </source>
</evidence>
<sequence>MAAGAFFTNDGAWSVGPPAGGAGNGTVTFTTCLAYARTSRLRVWHHYVDGRLSAIDLCVEAPGWAAPPPPFAASPRLDAADIAGDWTAANLRVVVVADRRGGRSVAARGWGGGTGERSIGLGWSAAPGVRVVLIRTMGGDGRLLKAAARVERQARRA</sequence>
<proteinExistence type="predicted"/>
<reference evidence="1" key="1">
    <citation type="submission" date="2019-11" db="EMBL/GenBank/DDBJ databases">
        <title>Nori genome reveals adaptations in red seaweeds to the harsh intertidal environment.</title>
        <authorList>
            <person name="Wang D."/>
            <person name="Mao Y."/>
        </authorList>
    </citation>
    <scope>NUCLEOTIDE SEQUENCE</scope>
    <source>
        <tissue evidence="1">Gametophyte</tissue>
    </source>
</reference>
<name>A0ACC3C639_PYRYE</name>
<dbReference type="Proteomes" id="UP000798662">
    <property type="component" value="Chromosome 2"/>
</dbReference>
<comment type="caution">
    <text evidence="1">The sequence shown here is derived from an EMBL/GenBank/DDBJ whole genome shotgun (WGS) entry which is preliminary data.</text>
</comment>
<accession>A0ACC3C639</accession>